<keyword evidence="1" id="KW-0472">Membrane</keyword>
<keyword evidence="1" id="KW-0812">Transmembrane</keyword>
<reference evidence="2 3" key="1">
    <citation type="submission" date="2014-04" db="EMBL/GenBank/DDBJ databases">
        <authorList>
            <consortium name="DOE Joint Genome Institute"/>
            <person name="Kuo A."/>
            <person name="Kohler A."/>
            <person name="Nagy L.G."/>
            <person name="Floudas D."/>
            <person name="Copeland A."/>
            <person name="Barry K.W."/>
            <person name="Cichocki N."/>
            <person name="Veneault-Fourrey C."/>
            <person name="LaButti K."/>
            <person name="Lindquist E.A."/>
            <person name="Lipzen A."/>
            <person name="Lundell T."/>
            <person name="Morin E."/>
            <person name="Murat C."/>
            <person name="Sun H."/>
            <person name="Tunlid A."/>
            <person name="Henrissat B."/>
            <person name="Grigoriev I.V."/>
            <person name="Hibbett D.S."/>
            <person name="Martin F."/>
            <person name="Nordberg H.P."/>
            <person name="Cantor M.N."/>
            <person name="Hua S.X."/>
        </authorList>
    </citation>
    <scope>NUCLEOTIDE SEQUENCE [LARGE SCALE GENOMIC DNA]</scope>
    <source>
        <strain evidence="2 3">LaAM-08-1</strain>
    </source>
</reference>
<protein>
    <submittedName>
        <fullName evidence="2">Unplaced genomic scaffold K443scaffold_154, whole genome shotgun sequence</fullName>
    </submittedName>
</protein>
<dbReference type="OrthoDB" id="5582002at2759"/>
<keyword evidence="3" id="KW-1185">Reference proteome</keyword>
<dbReference type="Proteomes" id="UP000054477">
    <property type="component" value="Unassembled WGS sequence"/>
</dbReference>
<dbReference type="STRING" id="1095629.A0A0C9WLV6"/>
<evidence type="ECO:0000313" key="2">
    <source>
        <dbReference type="EMBL" id="KIJ97574.1"/>
    </source>
</evidence>
<sequence>MQAPGEKVELVTVPAMGAEWSKDEMRMMTKAGRKEGKSESRRGFWKAWYRDQRGLCGKWFTRRFLVFFLFGLCAAIGLVLAFTIPRVPSFSFNVQTPLVNATGAWAKAIPTVFSRAPANFTFAAYASLKADTTANFLPLNFKHLRAQIYDLDTNKLVGTGDWGHHTLPAKQFPQIMVPMNFTYVATNSSDQTWLNWYNSCKNKALYADGNRQSLKFRIVLDMGILGLPTDHAASTQISTANCPVELAINAA</sequence>
<gene>
    <name evidence="2" type="ORF">K443DRAFT_133788</name>
</gene>
<dbReference type="EMBL" id="KN838689">
    <property type="protein sequence ID" value="KIJ97574.1"/>
    <property type="molecule type" value="Genomic_DNA"/>
</dbReference>
<organism evidence="2 3">
    <name type="scientific">Laccaria amethystina LaAM-08-1</name>
    <dbReference type="NCBI Taxonomy" id="1095629"/>
    <lineage>
        <taxon>Eukaryota</taxon>
        <taxon>Fungi</taxon>
        <taxon>Dikarya</taxon>
        <taxon>Basidiomycota</taxon>
        <taxon>Agaricomycotina</taxon>
        <taxon>Agaricomycetes</taxon>
        <taxon>Agaricomycetidae</taxon>
        <taxon>Agaricales</taxon>
        <taxon>Agaricineae</taxon>
        <taxon>Hydnangiaceae</taxon>
        <taxon>Laccaria</taxon>
    </lineage>
</organism>
<proteinExistence type="predicted"/>
<evidence type="ECO:0000256" key="1">
    <source>
        <dbReference type="SAM" id="Phobius"/>
    </source>
</evidence>
<evidence type="ECO:0000313" key="3">
    <source>
        <dbReference type="Proteomes" id="UP000054477"/>
    </source>
</evidence>
<reference evidence="3" key="2">
    <citation type="submission" date="2015-01" db="EMBL/GenBank/DDBJ databases">
        <title>Evolutionary Origins and Diversification of the Mycorrhizal Mutualists.</title>
        <authorList>
            <consortium name="DOE Joint Genome Institute"/>
            <consortium name="Mycorrhizal Genomics Consortium"/>
            <person name="Kohler A."/>
            <person name="Kuo A."/>
            <person name="Nagy L.G."/>
            <person name="Floudas D."/>
            <person name="Copeland A."/>
            <person name="Barry K.W."/>
            <person name="Cichocki N."/>
            <person name="Veneault-Fourrey C."/>
            <person name="LaButti K."/>
            <person name="Lindquist E.A."/>
            <person name="Lipzen A."/>
            <person name="Lundell T."/>
            <person name="Morin E."/>
            <person name="Murat C."/>
            <person name="Riley R."/>
            <person name="Ohm R."/>
            <person name="Sun H."/>
            <person name="Tunlid A."/>
            <person name="Henrissat B."/>
            <person name="Grigoriev I.V."/>
            <person name="Hibbett D.S."/>
            <person name="Martin F."/>
        </authorList>
    </citation>
    <scope>NUCLEOTIDE SEQUENCE [LARGE SCALE GENOMIC DNA]</scope>
    <source>
        <strain evidence="3">LaAM-08-1</strain>
    </source>
</reference>
<accession>A0A0C9WLV6</accession>
<dbReference type="AlphaFoldDB" id="A0A0C9WLV6"/>
<keyword evidence="1" id="KW-1133">Transmembrane helix</keyword>
<name>A0A0C9WLV6_9AGAR</name>
<feature type="transmembrane region" description="Helical" evidence="1">
    <location>
        <begin position="64"/>
        <end position="84"/>
    </location>
</feature>
<dbReference type="HOGENOM" id="CLU_053753_0_0_1"/>